<keyword evidence="1" id="KW-0479">Metal-binding</keyword>
<protein>
    <recommendedName>
        <fullName evidence="2">C2H2-type domain-containing protein</fullName>
    </recommendedName>
</protein>
<dbReference type="InterPro" id="IPR013087">
    <property type="entry name" value="Znf_C2H2_type"/>
</dbReference>
<dbReference type="SUPFAM" id="SSF57667">
    <property type="entry name" value="beta-beta-alpha zinc fingers"/>
    <property type="match status" value="1"/>
</dbReference>
<reference evidence="3 4" key="1">
    <citation type="submission" date="2018-05" db="EMBL/GenBank/DDBJ databases">
        <title>Draft genome sequence of Scytalidium lignicola DSM 105466, a ubiquitous saprotrophic fungus.</title>
        <authorList>
            <person name="Buettner E."/>
            <person name="Gebauer A.M."/>
            <person name="Hofrichter M."/>
            <person name="Liers C."/>
            <person name="Kellner H."/>
        </authorList>
    </citation>
    <scope>NUCLEOTIDE SEQUENCE [LARGE SCALE GENOMIC DNA]</scope>
    <source>
        <strain evidence="3 4">DSM 105466</strain>
    </source>
</reference>
<dbReference type="AlphaFoldDB" id="A0A3E2GUF5"/>
<sequence>MTNHPQKGCTCSASESFYDHSADISQLDITTGYMLNHHYSSSFTNDQPRVGASWNHMTDSVPEPRISENAASVGSVALPARAEPHSYSVDPQAQLVRHPGDDDTWLRSGTTTIQPPPPQLGRNDFEHGFLDPVGFDSSLGLDWAVLGGHMQPITGDTNDASATYSGAGGAMPMNHSSVPDVATSIWSGNALPNDFDFNWDSQAAAWSSNLDPISNNPNSCTSGLATYYGPNVAMPSSPVPIGPNPSRSIPSRDRRRHVCDYCGKSYARLDILLRHQRKHDDNASRHSCPFPNCTRVGRKGFLRLDKLRDHYRSKHRSALPEMQV</sequence>
<evidence type="ECO:0000256" key="1">
    <source>
        <dbReference type="PROSITE-ProRule" id="PRU00042"/>
    </source>
</evidence>
<dbReference type="PROSITE" id="PS00028">
    <property type="entry name" value="ZINC_FINGER_C2H2_1"/>
    <property type="match status" value="1"/>
</dbReference>
<organism evidence="3 4">
    <name type="scientific">Scytalidium lignicola</name>
    <name type="common">Hyphomycete</name>
    <dbReference type="NCBI Taxonomy" id="5539"/>
    <lineage>
        <taxon>Eukaryota</taxon>
        <taxon>Fungi</taxon>
        <taxon>Dikarya</taxon>
        <taxon>Ascomycota</taxon>
        <taxon>Pezizomycotina</taxon>
        <taxon>Leotiomycetes</taxon>
        <taxon>Leotiomycetes incertae sedis</taxon>
        <taxon>Scytalidium</taxon>
    </lineage>
</organism>
<evidence type="ECO:0000313" key="4">
    <source>
        <dbReference type="Proteomes" id="UP000258309"/>
    </source>
</evidence>
<dbReference type="SMART" id="SM00355">
    <property type="entry name" value="ZnF_C2H2"/>
    <property type="match status" value="2"/>
</dbReference>
<evidence type="ECO:0000259" key="2">
    <source>
        <dbReference type="PROSITE" id="PS50157"/>
    </source>
</evidence>
<accession>A0A3E2GUF5</accession>
<dbReference type="EMBL" id="NCSJ02000405">
    <property type="protein sequence ID" value="RFU24749.1"/>
    <property type="molecule type" value="Genomic_DNA"/>
</dbReference>
<dbReference type="Proteomes" id="UP000258309">
    <property type="component" value="Unassembled WGS sequence"/>
</dbReference>
<dbReference type="OrthoDB" id="3559627at2759"/>
<keyword evidence="1" id="KW-0862">Zinc</keyword>
<feature type="non-terminal residue" evidence="3">
    <location>
        <position position="324"/>
    </location>
</feature>
<dbReference type="PROSITE" id="PS50157">
    <property type="entry name" value="ZINC_FINGER_C2H2_2"/>
    <property type="match status" value="1"/>
</dbReference>
<comment type="caution">
    <text evidence="3">The sequence shown here is derived from an EMBL/GenBank/DDBJ whole genome shotgun (WGS) entry which is preliminary data.</text>
</comment>
<name>A0A3E2GUF5_SCYLI</name>
<proteinExistence type="predicted"/>
<feature type="domain" description="C2H2-type" evidence="2">
    <location>
        <begin position="257"/>
        <end position="284"/>
    </location>
</feature>
<evidence type="ECO:0000313" key="3">
    <source>
        <dbReference type="EMBL" id="RFU24749.1"/>
    </source>
</evidence>
<keyword evidence="1" id="KW-0863">Zinc-finger</keyword>
<dbReference type="Gene3D" id="3.30.160.60">
    <property type="entry name" value="Classic Zinc Finger"/>
    <property type="match status" value="1"/>
</dbReference>
<keyword evidence="4" id="KW-1185">Reference proteome</keyword>
<gene>
    <name evidence="3" type="ORF">B7463_g11588</name>
</gene>
<dbReference type="GO" id="GO:0008270">
    <property type="term" value="F:zinc ion binding"/>
    <property type="evidence" value="ECO:0007669"/>
    <property type="project" value="UniProtKB-KW"/>
</dbReference>
<dbReference type="InterPro" id="IPR036236">
    <property type="entry name" value="Znf_C2H2_sf"/>
</dbReference>
<feature type="non-terminal residue" evidence="3">
    <location>
        <position position="1"/>
    </location>
</feature>